<dbReference type="Pfam" id="PF04471">
    <property type="entry name" value="Mrr_cat"/>
    <property type="match status" value="1"/>
</dbReference>
<dbReference type="Proteomes" id="UP000283958">
    <property type="component" value="Unassembled WGS sequence"/>
</dbReference>
<dbReference type="EMBL" id="QRMN01000038">
    <property type="protein sequence ID" value="RHJ74600.1"/>
    <property type="molecule type" value="Genomic_DNA"/>
</dbReference>
<dbReference type="Gene3D" id="3.40.1350.10">
    <property type="match status" value="1"/>
</dbReference>
<dbReference type="GO" id="GO:0009307">
    <property type="term" value="P:DNA restriction-modification system"/>
    <property type="evidence" value="ECO:0007669"/>
    <property type="project" value="InterPro"/>
</dbReference>
<accession>A0A415DEP7</accession>
<gene>
    <name evidence="2" type="ORF">DW105_14735</name>
</gene>
<dbReference type="InterPro" id="IPR011335">
    <property type="entry name" value="Restrct_endonuc-II-like"/>
</dbReference>
<dbReference type="RefSeq" id="WP_118327798.1">
    <property type="nucleotide sequence ID" value="NZ_QRMN01000038.1"/>
</dbReference>
<dbReference type="GO" id="GO:0004519">
    <property type="term" value="F:endonuclease activity"/>
    <property type="evidence" value="ECO:0007669"/>
    <property type="project" value="InterPro"/>
</dbReference>
<dbReference type="SUPFAM" id="SSF52980">
    <property type="entry name" value="Restriction endonuclease-like"/>
    <property type="match status" value="1"/>
</dbReference>
<comment type="caution">
    <text evidence="2">The sequence shown here is derived from an EMBL/GenBank/DDBJ whole genome shotgun (WGS) entry which is preliminary data.</text>
</comment>
<protein>
    <recommendedName>
        <fullName evidence="1">Restriction endonuclease type IV Mrr domain-containing protein</fullName>
    </recommendedName>
</protein>
<name>A0A415DEP7_PHOVU</name>
<feature type="domain" description="Restriction endonuclease type IV Mrr" evidence="1">
    <location>
        <begin position="23"/>
        <end position="114"/>
    </location>
</feature>
<evidence type="ECO:0000313" key="2">
    <source>
        <dbReference type="EMBL" id="RHJ74600.1"/>
    </source>
</evidence>
<sequence length="275" mass="31887">MNANIEYEKFTQEIYQEFVNADVLKATRVRHNVKLKGKSGQEHQIDVYWEYEIAGVRHRVAIECKNYNRNVEIGKVRDFYGVLSDLNNVAGIMVTKVGYQKGAKEYASTYGITLKELREPNWGEAIVGQIELNLNMSIRHCLFRVDKDYEETDRFSVTGYKHFLDTMRLEMDSKWSDATHIPLELINRDIIDASGKQIASLDEIEATLPENSDTDIIFNYEDAYVDTRWGLIKINEVKYEYEKKNHKRIISIDAKGFVKAILKDAINGDIKMISR</sequence>
<organism evidence="2 3">
    <name type="scientific">Phocaeicola vulgatus</name>
    <name type="common">Bacteroides vulgatus</name>
    <dbReference type="NCBI Taxonomy" id="821"/>
    <lineage>
        <taxon>Bacteria</taxon>
        <taxon>Pseudomonadati</taxon>
        <taxon>Bacteroidota</taxon>
        <taxon>Bacteroidia</taxon>
        <taxon>Bacteroidales</taxon>
        <taxon>Bacteroidaceae</taxon>
        <taxon>Phocaeicola</taxon>
    </lineage>
</organism>
<dbReference type="InterPro" id="IPR007560">
    <property type="entry name" value="Restrct_endonuc_IV_Mrr"/>
</dbReference>
<reference evidence="2 3" key="1">
    <citation type="submission" date="2018-08" db="EMBL/GenBank/DDBJ databases">
        <title>A genome reference for cultivated species of the human gut microbiota.</title>
        <authorList>
            <person name="Zou Y."/>
            <person name="Xue W."/>
            <person name="Luo G."/>
        </authorList>
    </citation>
    <scope>NUCLEOTIDE SEQUENCE [LARGE SCALE GENOMIC DNA]</scope>
    <source>
        <strain evidence="2 3">AM09-18</strain>
    </source>
</reference>
<evidence type="ECO:0000259" key="1">
    <source>
        <dbReference type="Pfam" id="PF04471"/>
    </source>
</evidence>
<dbReference type="GO" id="GO:0003677">
    <property type="term" value="F:DNA binding"/>
    <property type="evidence" value="ECO:0007669"/>
    <property type="project" value="InterPro"/>
</dbReference>
<proteinExistence type="predicted"/>
<dbReference type="AlphaFoldDB" id="A0A415DEP7"/>
<evidence type="ECO:0000313" key="3">
    <source>
        <dbReference type="Proteomes" id="UP000283958"/>
    </source>
</evidence>
<dbReference type="InterPro" id="IPR011856">
    <property type="entry name" value="tRNA_endonuc-like_dom_sf"/>
</dbReference>